<evidence type="ECO:0000256" key="5">
    <source>
        <dbReference type="ARBA" id="ARBA00023136"/>
    </source>
</evidence>
<dbReference type="GO" id="GO:0005886">
    <property type="term" value="C:plasma membrane"/>
    <property type="evidence" value="ECO:0007669"/>
    <property type="project" value="UniProtKB-SubCell"/>
</dbReference>
<feature type="transmembrane region" description="Helical" evidence="7">
    <location>
        <begin position="364"/>
        <end position="387"/>
    </location>
</feature>
<name>A0A9X2BU07_9PROT</name>
<proteinExistence type="predicted"/>
<evidence type="ECO:0000256" key="1">
    <source>
        <dbReference type="ARBA" id="ARBA00004651"/>
    </source>
</evidence>
<dbReference type="Pfam" id="PF13520">
    <property type="entry name" value="AA_permease_2"/>
    <property type="match status" value="1"/>
</dbReference>
<dbReference type="PANTHER" id="PTHR42770">
    <property type="entry name" value="AMINO ACID TRANSPORTER-RELATED"/>
    <property type="match status" value="1"/>
</dbReference>
<feature type="transmembrane region" description="Helical" evidence="7">
    <location>
        <begin position="105"/>
        <end position="123"/>
    </location>
</feature>
<feature type="region of interest" description="Disordered" evidence="6">
    <location>
        <begin position="1"/>
        <end position="20"/>
    </location>
</feature>
<accession>A0A9X2BU07</accession>
<feature type="transmembrane region" description="Helical" evidence="7">
    <location>
        <begin position="204"/>
        <end position="224"/>
    </location>
</feature>
<feature type="transmembrane region" description="Helical" evidence="7">
    <location>
        <begin position="293"/>
        <end position="319"/>
    </location>
</feature>
<feature type="transmembrane region" description="Helical" evidence="7">
    <location>
        <begin position="166"/>
        <end position="192"/>
    </location>
</feature>
<keyword evidence="5 7" id="KW-0472">Membrane</keyword>
<dbReference type="AlphaFoldDB" id="A0A9X2BU07"/>
<feature type="transmembrane region" description="Helical" evidence="7">
    <location>
        <begin position="245"/>
        <end position="270"/>
    </location>
</feature>
<dbReference type="RefSeq" id="WP_248667327.1">
    <property type="nucleotide sequence ID" value="NZ_JALPRX010000052.1"/>
</dbReference>
<evidence type="ECO:0000313" key="9">
    <source>
        <dbReference type="Proteomes" id="UP001139516"/>
    </source>
</evidence>
<feature type="transmembrane region" description="Helical" evidence="7">
    <location>
        <begin position="399"/>
        <end position="420"/>
    </location>
</feature>
<evidence type="ECO:0000256" key="7">
    <source>
        <dbReference type="SAM" id="Phobius"/>
    </source>
</evidence>
<reference evidence="8" key="1">
    <citation type="submission" date="2022-04" db="EMBL/GenBank/DDBJ databases">
        <title>Roseomonas acroporae sp. nov., isolated from coral Acropora digitifera.</title>
        <authorList>
            <person name="Sun H."/>
        </authorList>
    </citation>
    <scope>NUCLEOTIDE SEQUENCE</scope>
    <source>
        <strain evidence="8">NAR14</strain>
    </source>
</reference>
<keyword evidence="4 7" id="KW-1133">Transmembrane helix</keyword>
<dbReference type="PANTHER" id="PTHR42770:SF7">
    <property type="entry name" value="MEMBRANE PROTEIN"/>
    <property type="match status" value="1"/>
</dbReference>
<comment type="caution">
    <text evidence="8">The sequence shown here is derived from an EMBL/GenBank/DDBJ whole genome shotgun (WGS) entry which is preliminary data.</text>
</comment>
<evidence type="ECO:0000256" key="4">
    <source>
        <dbReference type="ARBA" id="ARBA00022989"/>
    </source>
</evidence>
<sequence>MSDAVDRGGVPPDMPAGAQDGQHALHRAIGPFQLFAYTLGGMLGAGIYGLVGRAAGDLGNAVWLGFAVAMVAALLTGLSYASLGSRYPRAGGAAYVTQRAYGMRLLTWTVGLAVMASGLTSVATQSRVVAVNLLALFPVGVPPVIVALGFLMLVGGLVFRGIRESMAANIVCTAVEFLGLVLVILVGLPYWGSVDLLEVPSPDGITATMLLSGAILTFFAFIGFEDSLNVAEECRDPSRTVPIGIVGAMLAATVLYMAVAVTAVSVVPYAELARAPSPLAAVTARAAPWLPGWAYIAITIFAVANTALLNYVTASRLAYGMARDGLLPKPLARVHPATRTPHVAVAVLFVLLVALMLAGDIGQLASATVLLLLTVFMIVNMALVVLQRRPGEPRGGFEVPAFVPVLGALVCGALLFNRVAGGDWRAPAMAGAILVAILALYALMRPRTTARTA</sequence>
<evidence type="ECO:0000256" key="6">
    <source>
        <dbReference type="SAM" id="MobiDB-lite"/>
    </source>
</evidence>
<dbReference type="EMBL" id="JALPRX010000052">
    <property type="protein sequence ID" value="MCK8785203.1"/>
    <property type="molecule type" value="Genomic_DNA"/>
</dbReference>
<dbReference type="InterPro" id="IPR002293">
    <property type="entry name" value="AA/rel_permease1"/>
</dbReference>
<evidence type="ECO:0000313" key="8">
    <source>
        <dbReference type="EMBL" id="MCK8785203.1"/>
    </source>
</evidence>
<dbReference type="InterPro" id="IPR050367">
    <property type="entry name" value="APC_superfamily"/>
</dbReference>
<feature type="transmembrane region" description="Helical" evidence="7">
    <location>
        <begin position="135"/>
        <end position="159"/>
    </location>
</feature>
<keyword evidence="9" id="KW-1185">Reference proteome</keyword>
<keyword evidence="2" id="KW-1003">Cell membrane</keyword>
<dbReference type="Gene3D" id="1.20.1740.10">
    <property type="entry name" value="Amino acid/polyamine transporter I"/>
    <property type="match status" value="1"/>
</dbReference>
<protein>
    <submittedName>
        <fullName evidence="8">Amino acid permease</fullName>
    </submittedName>
</protein>
<comment type="subcellular location">
    <subcellularLocation>
        <location evidence="1">Cell membrane</location>
        <topology evidence="1">Multi-pass membrane protein</topology>
    </subcellularLocation>
</comment>
<gene>
    <name evidence="8" type="ORF">M0638_12490</name>
</gene>
<dbReference type="Proteomes" id="UP001139516">
    <property type="component" value="Unassembled WGS sequence"/>
</dbReference>
<keyword evidence="3 7" id="KW-0812">Transmembrane</keyword>
<feature type="transmembrane region" description="Helical" evidence="7">
    <location>
        <begin position="61"/>
        <end position="84"/>
    </location>
</feature>
<dbReference type="GO" id="GO:0022857">
    <property type="term" value="F:transmembrane transporter activity"/>
    <property type="evidence" value="ECO:0007669"/>
    <property type="project" value="InterPro"/>
</dbReference>
<evidence type="ECO:0000256" key="3">
    <source>
        <dbReference type="ARBA" id="ARBA00022692"/>
    </source>
</evidence>
<feature type="transmembrane region" description="Helical" evidence="7">
    <location>
        <begin position="340"/>
        <end position="358"/>
    </location>
</feature>
<feature type="transmembrane region" description="Helical" evidence="7">
    <location>
        <begin position="426"/>
        <end position="444"/>
    </location>
</feature>
<feature type="transmembrane region" description="Helical" evidence="7">
    <location>
        <begin position="34"/>
        <end position="55"/>
    </location>
</feature>
<dbReference type="PIRSF" id="PIRSF006060">
    <property type="entry name" value="AA_transporter"/>
    <property type="match status" value="1"/>
</dbReference>
<organism evidence="8 9">
    <name type="scientific">Roseomonas acroporae</name>
    <dbReference type="NCBI Taxonomy" id="2937791"/>
    <lineage>
        <taxon>Bacteria</taxon>
        <taxon>Pseudomonadati</taxon>
        <taxon>Pseudomonadota</taxon>
        <taxon>Alphaproteobacteria</taxon>
        <taxon>Acetobacterales</taxon>
        <taxon>Roseomonadaceae</taxon>
        <taxon>Roseomonas</taxon>
    </lineage>
</organism>
<evidence type="ECO:0000256" key="2">
    <source>
        <dbReference type="ARBA" id="ARBA00022475"/>
    </source>
</evidence>